<name>A0A6V7V9Y6_MELEN</name>
<dbReference type="Proteomes" id="UP000580250">
    <property type="component" value="Unassembled WGS sequence"/>
</dbReference>
<accession>A0A6V7V9Y6</accession>
<evidence type="ECO:0000313" key="2">
    <source>
        <dbReference type="Proteomes" id="UP000580250"/>
    </source>
</evidence>
<dbReference type="AlphaFoldDB" id="A0A6V7V9Y6"/>
<proteinExistence type="predicted"/>
<dbReference type="EMBL" id="CAJEWN010000177">
    <property type="protein sequence ID" value="CAD2171061.1"/>
    <property type="molecule type" value="Genomic_DNA"/>
</dbReference>
<comment type="caution">
    <text evidence="1">The sequence shown here is derived from an EMBL/GenBank/DDBJ whole genome shotgun (WGS) entry which is preliminary data.</text>
</comment>
<reference evidence="1 2" key="1">
    <citation type="submission" date="2020-08" db="EMBL/GenBank/DDBJ databases">
        <authorList>
            <person name="Koutsovoulos G."/>
            <person name="Danchin GJ E."/>
        </authorList>
    </citation>
    <scope>NUCLEOTIDE SEQUENCE [LARGE SCALE GENOMIC DNA]</scope>
</reference>
<evidence type="ECO:0000313" key="1">
    <source>
        <dbReference type="EMBL" id="CAD2171061.1"/>
    </source>
</evidence>
<protein>
    <submittedName>
        <fullName evidence="1">Uncharacterized protein</fullName>
    </submittedName>
</protein>
<sequence>MQIHSGCITTSLDSSANRIDKMNRYDKIQAPKKISNFSAT</sequence>
<organism evidence="1 2">
    <name type="scientific">Meloidogyne enterolobii</name>
    <name type="common">Root-knot nematode worm</name>
    <name type="synonym">Meloidogyne mayaguensis</name>
    <dbReference type="NCBI Taxonomy" id="390850"/>
    <lineage>
        <taxon>Eukaryota</taxon>
        <taxon>Metazoa</taxon>
        <taxon>Ecdysozoa</taxon>
        <taxon>Nematoda</taxon>
        <taxon>Chromadorea</taxon>
        <taxon>Rhabditida</taxon>
        <taxon>Tylenchina</taxon>
        <taxon>Tylenchomorpha</taxon>
        <taxon>Tylenchoidea</taxon>
        <taxon>Meloidogynidae</taxon>
        <taxon>Meloidogyninae</taxon>
        <taxon>Meloidogyne</taxon>
    </lineage>
</organism>
<gene>
    <name evidence="1" type="ORF">MENT_LOCUS22495</name>
</gene>